<dbReference type="SUPFAM" id="SSF55136">
    <property type="entry name" value="Probable bacterial effector-binding domain"/>
    <property type="match status" value="1"/>
</dbReference>
<dbReference type="InterPro" id="IPR011256">
    <property type="entry name" value="Reg_factor_effector_dom_sf"/>
</dbReference>
<organism evidence="2 3">
    <name type="scientific">Exiguobacterium oxidotolerans</name>
    <dbReference type="NCBI Taxonomy" id="223958"/>
    <lineage>
        <taxon>Bacteria</taxon>
        <taxon>Bacillati</taxon>
        <taxon>Bacillota</taxon>
        <taxon>Bacilli</taxon>
        <taxon>Bacillales</taxon>
        <taxon>Bacillales Family XII. Incertae Sedis</taxon>
        <taxon>Exiguobacterium</taxon>
    </lineage>
</organism>
<protein>
    <submittedName>
        <fullName evidence="2">Transcriptional regulator</fullName>
    </submittedName>
</protein>
<dbReference type="InterPro" id="IPR029441">
    <property type="entry name" value="Cass2"/>
</dbReference>
<name>A0A653I873_9BACL</name>
<dbReference type="Proteomes" id="UP000439752">
    <property type="component" value="Unassembled WGS sequence"/>
</dbReference>
<accession>A0A653I873</accession>
<dbReference type="EMBL" id="CABWKQ010000016">
    <property type="protein sequence ID" value="VWX35312.1"/>
    <property type="molecule type" value="Genomic_DNA"/>
</dbReference>
<proteinExistence type="predicted"/>
<reference evidence="2 3" key="1">
    <citation type="submission" date="2019-10" db="EMBL/GenBank/DDBJ databases">
        <authorList>
            <person name="Karimi E."/>
        </authorList>
    </citation>
    <scope>NUCLEOTIDE SEQUENCE [LARGE SCALE GENOMIC DNA]</scope>
    <source>
        <strain evidence="2">Exiguobacterium sp. 9Y</strain>
    </source>
</reference>
<evidence type="ECO:0000313" key="3">
    <source>
        <dbReference type="Proteomes" id="UP000439752"/>
    </source>
</evidence>
<dbReference type="SMART" id="SM00871">
    <property type="entry name" value="AraC_E_bind"/>
    <property type="match status" value="1"/>
</dbReference>
<feature type="domain" description="AraC effector-binding" evidence="1">
    <location>
        <begin position="1"/>
        <end position="144"/>
    </location>
</feature>
<dbReference type="Gene3D" id="3.20.80.10">
    <property type="entry name" value="Regulatory factor, effector binding domain"/>
    <property type="match status" value="1"/>
</dbReference>
<evidence type="ECO:0000259" key="1">
    <source>
        <dbReference type="SMART" id="SM00871"/>
    </source>
</evidence>
<gene>
    <name evidence="2" type="ORF">EXIGUO9Y_230091</name>
</gene>
<dbReference type="InterPro" id="IPR010499">
    <property type="entry name" value="AraC_E-bd"/>
</dbReference>
<sequence>MHPKIVERHELYVIGLSMTCEENELHTLMPELWREFSRRAHEIPAVVPDSFPLDVSLAHRGTKYTQCVGLPVSSLERVPKGMKGYHLPPARYVFWRHEGPDIEIWKSFEKIQRFAHKQGIELDPLDFKIDETREGTHHLYQRIL</sequence>
<keyword evidence="3" id="KW-1185">Reference proteome</keyword>
<dbReference type="Pfam" id="PF14526">
    <property type="entry name" value="Cass2"/>
    <property type="match status" value="1"/>
</dbReference>
<evidence type="ECO:0000313" key="2">
    <source>
        <dbReference type="EMBL" id="VWX35312.1"/>
    </source>
</evidence>
<dbReference type="RefSeq" id="WP_029332063.1">
    <property type="nucleotide sequence ID" value="NZ_LR732312.1"/>
</dbReference>
<dbReference type="AlphaFoldDB" id="A0A653I873"/>